<dbReference type="GO" id="GO:0042542">
    <property type="term" value="P:response to hydrogen peroxide"/>
    <property type="evidence" value="ECO:0007669"/>
    <property type="project" value="UniProtKB-ARBA"/>
</dbReference>
<comment type="similarity">
    <text evidence="6">Belongs to the WRKY group III family.</text>
</comment>
<evidence type="ECO:0000256" key="5">
    <source>
        <dbReference type="ARBA" id="ARBA00023242"/>
    </source>
</evidence>
<dbReference type="FunFam" id="2.20.25.80:FF:000009">
    <property type="entry name" value="WRKY transcription factor 53"/>
    <property type="match status" value="1"/>
</dbReference>
<dbReference type="GO" id="GO:0010193">
    <property type="term" value="P:response to ozone"/>
    <property type="evidence" value="ECO:0007669"/>
    <property type="project" value="UniProtKB-ARBA"/>
</dbReference>
<evidence type="ECO:0000256" key="2">
    <source>
        <dbReference type="ARBA" id="ARBA00023015"/>
    </source>
</evidence>
<evidence type="ECO:0000256" key="4">
    <source>
        <dbReference type="ARBA" id="ARBA00023163"/>
    </source>
</evidence>
<dbReference type="PROSITE" id="PS50811">
    <property type="entry name" value="WRKY"/>
    <property type="match status" value="1"/>
</dbReference>
<sequence length="355" mass="39797">MEKVKALEKKKLISQLTQGKELVNQLKKQLGPLASPEECDLLLGKILSTLEKSLSILSLKALLLDGGINANNSTSSCSSISFLGNNHSPKSEVLDSSVDQLDKNIVSKKRKKSQQWTNQISISDTGHECPHEDGYSWRKYGQKDILGANHPRAYYRCTHRNTQGCLATKQVQRSDGNSSIFEVTYKGRHSCKVAQSNIFSLENQKRQKHNKKQEQAMEIFNSTPNHKVENFSITTEEEVFTPFSFPPTPLNLENVEETKLFSDSMAPFSSPIMSELPSYLSMLTSQNDEFGMDQILQSSDSDLTELISTPTSDSDLTELISTPTSISDSTFGRDWDLSVDFEPNVTFDIEEFFSN</sequence>
<dbReference type="EMBL" id="KU955318">
    <property type="protein sequence ID" value="ANW07460.1"/>
    <property type="molecule type" value="mRNA"/>
</dbReference>
<evidence type="ECO:0000256" key="1">
    <source>
        <dbReference type="ARBA" id="ARBA00004123"/>
    </source>
</evidence>
<dbReference type="EMBL" id="KX196192">
    <property type="protein sequence ID" value="ANW07461.1"/>
    <property type="molecule type" value="mRNA"/>
</dbReference>
<comment type="subcellular location">
    <subcellularLocation>
        <location evidence="1">Nucleus</location>
    </subcellularLocation>
</comment>
<dbReference type="GO" id="GO:0000976">
    <property type="term" value="F:transcription cis-regulatory region binding"/>
    <property type="evidence" value="ECO:0007669"/>
    <property type="project" value="TreeGrafter"/>
</dbReference>
<accession>A0A2R2Q2I9</accession>
<gene>
    <name evidence="8" type="primary">wrky2</name>
</gene>
<feature type="domain" description="WRKY" evidence="7">
    <location>
        <begin position="126"/>
        <end position="194"/>
    </location>
</feature>
<dbReference type="Gene3D" id="2.20.25.80">
    <property type="entry name" value="WRKY domain"/>
    <property type="match status" value="1"/>
</dbReference>
<keyword evidence="2" id="KW-0805">Transcription regulation</keyword>
<dbReference type="GO" id="GO:0009751">
    <property type="term" value="P:response to salicylic acid"/>
    <property type="evidence" value="ECO:0007669"/>
    <property type="project" value="UniProtKB-ARBA"/>
</dbReference>
<dbReference type="Pfam" id="PF03106">
    <property type="entry name" value="WRKY"/>
    <property type="match status" value="1"/>
</dbReference>
<evidence type="ECO:0000313" key="8">
    <source>
        <dbReference type="EMBL" id="ANW07460.1"/>
    </source>
</evidence>
<keyword evidence="3" id="KW-0238">DNA-binding</keyword>
<dbReference type="PANTHER" id="PTHR32096:SF132">
    <property type="entry name" value="WRKY TRANSCRIPTION FACTOR 41-RELATED"/>
    <property type="match status" value="1"/>
</dbReference>
<dbReference type="InterPro" id="IPR036576">
    <property type="entry name" value="WRKY_dom_sf"/>
</dbReference>
<evidence type="ECO:0000256" key="6">
    <source>
        <dbReference type="ARBA" id="ARBA00060850"/>
    </source>
</evidence>
<dbReference type="InterPro" id="IPR003657">
    <property type="entry name" value="WRKY_dom"/>
</dbReference>
<dbReference type="GO" id="GO:0005634">
    <property type="term" value="C:nucleus"/>
    <property type="evidence" value="ECO:0007669"/>
    <property type="project" value="UniProtKB-SubCell"/>
</dbReference>
<keyword evidence="4" id="KW-0804">Transcription</keyword>
<evidence type="ECO:0000313" key="9">
    <source>
        <dbReference type="EMBL" id="ANW07461.1"/>
    </source>
</evidence>
<evidence type="ECO:0000259" key="7">
    <source>
        <dbReference type="PROSITE" id="PS50811"/>
    </source>
</evidence>
<name>A0A2R2Q2I9_LYCBA</name>
<keyword evidence="5" id="KW-0539">Nucleus</keyword>
<protein>
    <submittedName>
        <fullName evidence="8 9">WRKY transcription factor</fullName>
    </submittedName>
</protein>
<dbReference type="GO" id="GO:0003700">
    <property type="term" value="F:DNA-binding transcription factor activity"/>
    <property type="evidence" value="ECO:0007669"/>
    <property type="project" value="InterPro"/>
</dbReference>
<dbReference type="GO" id="GO:0010150">
    <property type="term" value="P:leaf senescence"/>
    <property type="evidence" value="ECO:0007669"/>
    <property type="project" value="UniProtKB-ARBA"/>
</dbReference>
<reference evidence="9" key="2">
    <citation type="submission" date="2016-05" db="EMBL/GenBank/DDBJ databases">
        <title>The expression of LbWRKY3 during the wolfberry fruit development.</title>
        <authorList>
            <person name="Wang L."/>
            <person name="Xu H."/>
            <person name="Wang Y."/>
            <person name="Zhao H."/>
        </authorList>
    </citation>
    <scope>NUCLEOTIDE SEQUENCE</scope>
</reference>
<reference evidence="8" key="1">
    <citation type="submission" date="2016-03" db="EMBL/GenBank/DDBJ databases">
        <title>The expression of Lb WRKY2.</title>
        <authorList>
            <person name="Wang L."/>
            <person name="Wang Y."/>
        </authorList>
    </citation>
    <scope>NUCLEOTIDE SEQUENCE</scope>
</reference>
<proteinExistence type="evidence at transcript level"/>
<evidence type="ECO:0000256" key="3">
    <source>
        <dbReference type="ARBA" id="ARBA00023125"/>
    </source>
</evidence>
<organism evidence="8">
    <name type="scientific">Lycium barbarum</name>
    <name type="common">Barbary matrimony-vine</name>
    <dbReference type="NCBI Taxonomy" id="112863"/>
    <lineage>
        <taxon>Eukaryota</taxon>
        <taxon>Viridiplantae</taxon>
        <taxon>Streptophyta</taxon>
        <taxon>Embryophyta</taxon>
        <taxon>Tracheophyta</taxon>
        <taxon>Spermatophyta</taxon>
        <taxon>Magnoliopsida</taxon>
        <taxon>eudicotyledons</taxon>
        <taxon>Gunneridae</taxon>
        <taxon>Pentapetalae</taxon>
        <taxon>asterids</taxon>
        <taxon>lamiids</taxon>
        <taxon>Solanales</taxon>
        <taxon>Solanaceae</taxon>
        <taxon>Solanoideae</taxon>
        <taxon>Lycieae</taxon>
        <taxon>Lycium</taxon>
    </lineage>
</organism>
<dbReference type="AlphaFoldDB" id="A0A2R2Q2I9"/>
<dbReference type="SMR" id="A0A2R2Q2I9"/>
<dbReference type="PANTHER" id="PTHR32096">
    <property type="entry name" value="WRKY TRANSCRIPTION FACTOR 30-RELATED-RELATED"/>
    <property type="match status" value="1"/>
</dbReference>
<dbReference type="SUPFAM" id="SSF118290">
    <property type="entry name" value="WRKY DNA-binding domain"/>
    <property type="match status" value="1"/>
</dbReference>
<dbReference type="SMART" id="SM00774">
    <property type="entry name" value="WRKY"/>
    <property type="match status" value="1"/>
</dbReference>
<dbReference type="InterPro" id="IPR044810">
    <property type="entry name" value="WRKY_plant"/>
</dbReference>